<keyword evidence="2" id="KW-1185">Reference proteome</keyword>
<protein>
    <submittedName>
        <fullName evidence="1">Uncharacterized protein</fullName>
    </submittedName>
</protein>
<sequence>MIFDDDIDARSHRIGRDLSDIKRCKVVRFLTMDLISGSTGVVMGRNSWILASLIMNI</sequence>
<organism evidence="1 2">
    <name type="scientific">Helianthus annuus</name>
    <name type="common">Common sunflower</name>
    <dbReference type="NCBI Taxonomy" id="4232"/>
    <lineage>
        <taxon>Eukaryota</taxon>
        <taxon>Viridiplantae</taxon>
        <taxon>Streptophyta</taxon>
        <taxon>Embryophyta</taxon>
        <taxon>Tracheophyta</taxon>
        <taxon>Spermatophyta</taxon>
        <taxon>Magnoliopsida</taxon>
        <taxon>eudicotyledons</taxon>
        <taxon>Gunneridae</taxon>
        <taxon>Pentapetalae</taxon>
        <taxon>asterids</taxon>
        <taxon>campanulids</taxon>
        <taxon>Asterales</taxon>
        <taxon>Asteraceae</taxon>
        <taxon>Asteroideae</taxon>
        <taxon>Heliantheae alliance</taxon>
        <taxon>Heliantheae</taxon>
        <taxon>Helianthus</taxon>
    </lineage>
</organism>
<comment type="caution">
    <text evidence="1">The sequence shown here is derived from an EMBL/GenBank/DDBJ whole genome shotgun (WGS) entry which is preliminary data.</text>
</comment>
<reference evidence="1" key="2">
    <citation type="submission" date="2020-06" db="EMBL/GenBank/DDBJ databases">
        <title>Helianthus annuus Genome sequencing and assembly Release 2.</title>
        <authorList>
            <person name="Gouzy J."/>
            <person name="Langlade N."/>
            <person name="Munos S."/>
        </authorList>
    </citation>
    <scope>NUCLEOTIDE SEQUENCE</scope>
    <source>
        <tissue evidence="1">Leaves</tissue>
    </source>
</reference>
<evidence type="ECO:0000313" key="1">
    <source>
        <dbReference type="EMBL" id="KAF5803670.1"/>
    </source>
</evidence>
<name>A0A9K3IVQ9_HELAN</name>
<dbReference type="EMBL" id="MNCJ02000321">
    <property type="protein sequence ID" value="KAF5803670.1"/>
    <property type="molecule type" value="Genomic_DNA"/>
</dbReference>
<dbReference type="Gramene" id="mRNA:HanXRQr2_Chr06g0274151">
    <property type="protein sequence ID" value="mRNA:HanXRQr2_Chr06g0274151"/>
    <property type="gene ID" value="HanXRQr2_Chr06g0274151"/>
</dbReference>
<gene>
    <name evidence="1" type="ORF">HanXRQr2_Chr06g0274151</name>
</gene>
<dbReference type="AlphaFoldDB" id="A0A9K3IVQ9"/>
<accession>A0A9K3IVQ9</accession>
<proteinExistence type="predicted"/>
<reference evidence="1" key="1">
    <citation type="journal article" date="2017" name="Nature">
        <title>The sunflower genome provides insights into oil metabolism, flowering and Asterid evolution.</title>
        <authorList>
            <person name="Badouin H."/>
            <person name="Gouzy J."/>
            <person name="Grassa C.J."/>
            <person name="Murat F."/>
            <person name="Staton S.E."/>
            <person name="Cottret L."/>
            <person name="Lelandais-Briere C."/>
            <person name="Owens G.L."/>
            <person name="Carrere S."/>
            <person name="Mayjonade B."/>
            <person name="Legrand L."/>
            <person name="Gill N."/>
            <person name="Kane N.C."/>
            <person name="Bowers J.E."/>
            <person name="Hubner S."/>
            <person name="Bellec A."/>
            <person name="Berard A."/>
            <person name="Berges H."/>
            <person name="Blanchet N."/>
            <person name="Boniface M.C."/>
            <person name="Brunel D."/>
            <person name="Catrice O."/>
            <person name="Chaidir N."/>
            <person name="Claudel C."/>
            <person name="Donnadieu C."/>
            <person name="Faraut T."/>
            <person name="Fievet G."/>
            <person name="Helmstetter N."/>
            <person name="King M."/>
            <person name="Knapp S.J."/>
            <person name="Lai Z."/>
            <person name="Le Paslier M.C."/>
            <person name="Lippi Y."/>
            <person name="Lorenzon L."/>
            <person name="Mandel J.R."/>
            <person name="Marage G."/>
            <person name="Marchand G."/>
            <person name="Marquand E."/>
            <person name="Bret-Mestries E."/>
            <person name="Morien E."/>
            <person name="Nambeesan S."/>
            <person name="Nguyen T."/>
            <person name="Pegot-Espagnet P."/>
            <person name="Pouilly N."/>
            <person name="Raftis F."/>
            <person name="Sallet E."/>
            <person name="Schiex T."/>
            <person name="Thomas J."/>
            <person name="Vandecasteele C."/>
            <person name="Vares D."/>
            <person name="Vear F."/>
            <person name="Vautrin S."/>
            <person name="Crespi M."/>
            <person name="Mangin B."/>
            <person name="Burke J.M."/>
            <person name="Salse J."/>
            <person name="Munos S."/>
            <person name="Vincourt P."/>
            <person name="Rieseberg L.H."/>
            <person name="Langlade N.B."/>
        </authorList>
    </citation>
    <scope>NUCLEOTIDE SEQUENCE</scope>
    <source>
        <tissue evidence="1">Leaves</tissue>
    </source>
</reference>
<dbReference type="Proteomes" id="UP000215914">
    <property type="component" value="Unassembled WGS sequence"/>
</dbReference>
<evidence type="ECO:0000313" key="2">
    <source>
        <dbReference type="Proteomes" id="UP000215914"/>
    </source>
</evidence>